<dbReference type="GO" id="GO:0005634">
    <property type="term" value="C:nucleus"/>
    <property type="evidence" value="ECO:0007669"/>
    <property type="project" value="UniProtKB-ARBA"/>
</dbReference>
<evidence type="ECO:0000256" key="4">
    <source>
        <dbReference type="SAM" id="MobiDB-lite"/>
    </source>
</evidence>
<dbReference type="SUPFAM" id="SSF56672">
    <property type="entry name" value="DNA/RNA polymerases"/>
    <property type="match status" value="1"/>
</dbReference>
<accession>A0A0A1UMP4</accession>
<evidence type="ECO:0000256" key="1">
    <source>
        <dbReference type="ARBA" id="ARBA00004173"/>
    </source>
</evidence>
<sequence>MSNNTNYEISMPTTDKLRGMANWPEWSTKVQLALVSMGLWGHVNGEVIRPTDDATDWVKNDSKAIFFMINNMTETTQQKLKQAGWDIDNATAMTTWNLLKTSVTKITDESLADLLMRFPHYKRKDFTTFNAYIAKTLWAWDTIIKAGGLDDKFLVMTLMNGIKDTYPEWYTNWKHDCDRGKFPTKQDFLQFLSAKADDEEAAGTRINLSVQTPNQLPPMPAGAKGSDQCYIHTNMTHTNDNCWSQHPEKRPSWHKGKRKGKSPDQLGNPDIIQPMNLAIVATALSSDAVVLDSGAAEHCFNDLKWFAHIAFHDEDSRYIGHNNVPYGRQGIGIVHLAANGKTLILHNVGYCAVGTANIIATSILEKSYGLVVNGQTKELVFVNSGHKLCSYEWQSGVAVLDVGPQSKPHVNFSVLPNRATIKNVDYGLMHHRLMHAGAERIKRACKAAGIELNESSITQFHCEACYLGKADAIISRAKFEPTAFLSHVYWDLLQHTPVGYGGYRWSLHGIDGYTGFQWIMFLTRKKHALPKLKEWKGKVEKMSGGHQVQVFVFDNGGEFKSDKTTEWGNKEEVKIKYTTPYAHEQNGRAEKAGKDIAAGARTTLIQLQLPQELWPLFMETSVYIHNLLPARRYNWQSPIQRMFKIINLPYEPSLRHIHTRGCKAYVTIPKEIQVKSQKMANKAKIGNLVGMEGLHGHVYKIWLPDEQRVVRARDVRFHEGPNKTRTDPTIEYEAKLVEPDPEGSGKIIYTEVRNELGTDLNGKQTEEHRADPSGTITPETHSTDRSSLSPDIRLGTPLESPHSMLSDIDVVEQLDDSGASQRQHEQLHQDTGPRRQAPADVDENPRSETPRNTLQEQTPPYTPAQQYRGNETQTRNQLALEEQEDLQQEQPIPPARAMHGTFSEEQDVEDAASEQPMGQGLVSDQHNNPSQTSHRSLRNQPRRDYSDNGVTIAAERAAKYVNLIYREEDIRQGQAKRPLIPIWSVIKIREYLNQPRVPKNWFDARVRNDYKSKWQPAMERQFRSLVEMDVWILVELPPGKVALDGRWVYDEKYPKDADPYARARWVVRGDQMKDSYALEDLYAAVAHMTSVRLFCTVVALLDLEWGQYDAVTAFLNAEARQEVYMKQPQGFDDGSGRVCLLKRALYGLPTSPLWWFDTARAYLKELGFAPLASELCLFRRDDGVHILLYVDDMIIAAPTKQMVKDTAESIALRFKIKEIGDVTEFLGLEIKRDRSQRRIWISQEKFIDKIIEKFFPDQQLNKAQCPWPSKTEIPANWKELDVAMPSTDWLERTGSLNFLSMGTRPDITYTVQRLCEANQGPTEIHIQILKHLFRYISTTKSYGICLGGNYRITDLKLRVYADASFATDPITRFSTAGHIVFVAEGPIHWKSAKQTLVTTSTTEAEFINLTPAGMSLLWISQFLADLKMPQPKPLVLFTDSQNARLAVLNKNNTARTRHIDIRYKWIINRTNDGYFQLHQVSTDEMTADGLSKHLRQLSMLNSSGNSTWAKPKSLADLLFCNGC</sequence>
<feature type="region of interest" description="Disordered" evidence="4">
    <location>
        <begin position="759"/>
        <end position="802"/>
    </location>
</feature>
<dbReference type="Gene3D" id="3.30.420.10">
    <property type="entry name" value="Ribonuclease H-like superfamily/Ribonuclease H"/>
    <property type="match status" value="1"/>
</dbReference>
<name>A0A0A1UMP4_9HYPO</name>
<dbReference type="GO" id="GO:0015074">
    <property type="term" value="P:DNA integration"/>
    <property type="evidence" value="ECO:0007669"/>
    <property type="project" value="InterPro"/>
</dbReference>
<evidence type="ECO:0000313" key="6">
    <source>
        <dbReference type="EMBL" id="EXU95002.1"/>
    </source>
</evidence>
<dbReference type="InterPro" id="IPR012337">
    <property type="entry name" value="RNaseH-like_sf"/>
</dbReference>
<dbReference type="InterPro" id="IPR036397">
    <property type="entry name" value="RNaseH_sf"/>
</dbReference>
<reference evidence="6 7" key="1">
    <citation type="submission" date="2014-02" db="EMBL/GenBank/DDBJ databases">
        <title>The genome sequence of the entomopathogenic fungus Metarhizium robertsii ARSEF 2575.</title>
        <authorList>
            <person name="Giuliano Garisto Donzelli B."/>
            <person name="Roe B.A."/>
            <person name="Macmil S.L."/>
            <person name="Krasnoff S.B."/>
            <person name="Gibson D.M."/>
        </authorList>
    </citation>
    <scope>NUCLEOTIDE SEQUENCE [LARGE SCALE GENOMIC DNA]</scope>
    <source>
        <strain evidence="6 7">ARSEF 2575</strain>
    </source>
</reference>
<comment type="caution">
    <text evidence="6">The sequence shown here is derived from an EMBL/GenBank/DDBJ whole genome shotgun (WGS) entry which is preliminary data.</text>
</comment>
<dbReference type="PANTHER" id="PTHR11439:SF467">
    <property type="entry name" value="INTEGRASE CATALYTIC DOMAIN-CONTAINING PROTEIN"/>
    <property type="match status" value="1"/>
</dbReference>
<keyword evidence="6" id="KW-0548">Nucleotidyltransferase</keyword>
<proteinExistence type="predicted"/>
<dbReference type="InterPro" id="IPR057670">
    <property type="entry name" value="SH3_retrovirus"/>
</dbReference>
<keyword evidence="6" id="KW-0695">RNA-directed DNA polymerase</keyword>
<feature type="compositionally biased region" description="Polar residues" evidence="4">
    <location>
        <begin position="850"/>
        <end position="876"/>
    </location>
</feature>
<feature type="region of interest" description="Disordered" evidence="4">
    <location>
        <begin position="903"/>
        <end position="945"/>
    </location>
</feature>
<comment type="subcellular location">
    <subcellularLocation>
        <location evidence="1">Mitochondrion</location>
    </subcellularLocation>
</comment>
<keyword evidence="2" id="KW-0694">RNA-binding</keyword>
<dbReference type="Pfam" id="PF25597">
    <property type="entry name" value="SH3_retrovirus"/>
    <property type="match status" value="1"/>
</dbReference>
<feature type="compositionally biased region" description="Polar residues" evidence="4">
    <location>
        <begin position="922"/>
        <end position="934"/>
    </location>
</feature>
<protein>
    <submittedName>
        <fullName evidence="6">Reverse transcriptase domain protein</fullName>
    </submittedName>
</protein>
<gene>
    <name evidence="6" type="ORF">X797_011924</name>
</gene>
<dbReference type="OrthoDB" id="4960422at2759"/>
<feature type="compositionally biased region" description="Basic and acidic residues" evidence="4">
    <location>
        <begin position="822"/>
        <end position="833"/>
    </location>
</feature>
<dbReference type="InterPro" id="IPR013103">
    <property type="entry name" value="RVT_2"/>
</dbReference>
<evidence type="ECO:0000256" key="3">
    <source>
        <dbReference type="ARBA" id="ARBA00023128"/>
    </source>
</evidence>
<feature type="region of interest" description="Disordered" evidence="4">
    <location>
        <begin position="241"/>
        <end position="268"/>
    </location>
</feature>
<dbReference type="EMBL" id="JELW01000115">
    <property type="protein sequence ID" value="EXU95002.1"/>
    <property type="molecule type" value="Genomic_DNA"/>
</dbReference>
<organism evidence="6 7">
    <name type="scientific">Metarhizium robertsii</name>
    <dbReference type="NCBI Taxonomy" id="568076"/>
    <lineage>
        <taxon>Eukaryota</taxon>
        <taxon>Fungi</taxon>
        <taxon>Dikarya</taxon>
        <taxon>Ascomycota</taxon>
        <taxon>Pezizomycotina</taxon>
        <taxon>Sordariomycetes</taxon>
        <taxon>Hypocreomycetidae</taxon>
        <taxon>Hypocreales</taxon>
        <taxon>Clavicipitaceae</taxon>
        <taxon>Metarhizium</taxon>
    </lineage>
</organism>
<dbReference type="GO" id="GO:0005739">
    <property type="term" value="C:mitochondrion"/>
    <property type="evidence" value="ECO:0007669"/>
    <property type="project" value="UniProtKB-SubCell"/>
</dbReference>
<dbReference type="InterPro" id="IPR043502">
    <property type="entry name" value="DNA/RNA_pol_sf"/>
</dbReference>
<feature type="region of interest" description="Disordered" evidence="4">
    <location>
        <begin position="815"/>
        <end position="876"/>
    </location>
</feature>
<dbReference type="InterPro" id="IPR001584">
    <property type="entry name" value="Integrase_cat-core"/>
</dbReference>
<dbReference type="PANTHER" id="PTHR11439">
    <property type="entry name" value="GAG-POL-RELATED RETROTRANSPOSON"/>
    <property type="match status" value="1"/>
</dbReference>
<feature type="compositionally biased region" description="Polar residues" evidence="4">
    <location>
        <begin position="774"/>
        <end position="789"/>
    </location>
</feature>
<dbReference type="SUPFAM" id="SSF53098">
    <property type="entry name" value="Ribonuclease H-like"/>
    <property type="match status" value="1"/>
</dbReference>
<keyword evidence="6" id="KW-0808">Transferase</keyword>
<dbReference type="Proteomes" id="UP000030151">
    <property type="component" value="Unassembled WGS sequence"/>
</dbReference>
<evidence type="ECO:0000256" key="2">
    <source>
        <dbReference type="ARBA" id="ARBA00022884"/>
    </source>
</evidence>
<dbReference type="GO" id="GO:0003964">
    <property type="term" value="F:RNA-directed DNA polymerase activity"/>
    <property type="evidence" value="ECO:0007669"/>
    <property type="project" value="UniProtKB-KW"/>
</dbReference>
<keyword evidence="3" id="KW-0496">Mitochondrion</keyword>
<evidence type="ECO:0000313" key="7">
    <source>
        <dbReference type="Proteomes" id="UP000030151"/>
    </source>
</evidence>
<evidence type="ECO:0000259" key="5">
    <source>
        <dbReference type="PROSITE" id="PS50994"/>
    </source>
</evidence>
<dbReference type="HOGENOM" id="CLU_001650_5_2_1"/>
<dbReference type="PROSITE" id="PS50994">
    <property type="entry name" value="INTEGRASE"/>
    <property type="match status" value="1"/>
</dbReference>
<dbReference type="GO" id="GO:0003723">
    <property type="term" value="F:RNA binding"/>
    <property type="evidence" value="ECO:0007669"/>
    <property type="project" value="UniProtKB-KW"/>
</dbReference>
<dbReference type="CDD" id="cd09272">
    <property type="entry name" value="RNase_HI_RT_Ty1"/>
    <property type="match status" value="1"/>
</dbReference>
<dbReference type="Pfam" id="PF07727">
    <property type="entry name" value="RVT_2"/>
    <property type="match status" value="1"/>
</dbReference>
<feature type="domain" description="Integrase catalytic" evidence="5">
    <location>
        <begin position="477"/>
        <end position="646"/>
    </location>
</feature>